<evidence type="ECO:0000313" key="3">
    <source>
        <dbReference type="Proteomes" id="UP000198211"/>
    </source>
</evidence>
<feature type="region of interest" description="Disordered" evidence="1">
    <location>
        <begin position="262"/>
        <end position="299"/>
    </location>
</feature>
<reference evidence="3" key="1">
    <citation type="submission" date="2017-03" db="EMBL/GenBank/DDBJ databases">
        <title>Phytopthora megakarya and P. palmivora, two closely related causual agents of cacao black pod achieved similar genome size and gene model numbers by different mechanisms.</title>
        <authorList>
            <person name="Ali S."/>
            <person name="Shao J."/>
            <person name="Larry D.J."/>
            <person name="Kronmiller B."/>
            <person name="Shen D."/>
            <person name="Strem M.D."/>
            <person name="Melnick R.L."/>
            <person name="Guiltinan M.J."/>
            <person name="Tyler B.M."/>
            <person name="Meinhardt L.W."/>
            <person name="Bailey B.A."/>
        </authorList>
    </citation>
    <scope>NUCLEOTIDE SEQUENCE [LARGE SCALE GENOMIC DNA]</scope>
    <source>
        <strain evidence="3">zdho120</strain>
    </source>
</reference>
<gene>
    <name evidence="2" type="ORF">PHMEG_00028355</name>
</gene>
<dbReference type="Proteomes" id="UP000198211">
    <property type="component" value="Unassembled WGS sequence"/>
</dbReference>
<dbReference type="EMBL" id="NBNE01007599">
    <property type="protein sequence ID" value="OWZ00450.1"/>
    <property type="molecule type" value="Genomic_DNA"/>
</dbReference>
<accession>A0A225V7N3</accession>
<dbReference type="AlphaFoldDB" id="A0A225V7N3"/>
<keyword evidence="2" id="KW-0645">Protease</keyword>
<feature type="compositionally biased region" description="Polar residues" evidence="1">
    <location>
        <begin position="184"/>
        <end position="195"/>
    </location>
</feature>
<feature type="region of interest" description="Disordered" evidence="1">
    <location>
        <begin position="184"/>
        <end position="221"/>
    </location>
</feature>
<keyword evidence="2" id="KW-0378">Hydrolase</keyword>
<comment type="caution">
    <text evidence="2">The sequence shown here is derived from an EMBL/GenBank/DDBJ whole genome shotgun (WGS) entry which is preliminary data.</text>
</comment>
<organism evidence="2 3">
    <name type="scientific">Phytophthora megakarya</name>
    <dbReference type="NCBI Taxonomy" id="4795"/>
    <lineage>
        <taxon>Eukaryota</taxon>
        <taxon>Sar</taxon>
        <taxon>Stramenopiles</taxon>
        <taxon>Oomycota</taxon>
        <taxon>Peronosporomycetes</taxon>
        <taxon>Peronosporales</taxon>
        <taxon>Peronosporaceae</taxon>
        <taxon>Phytophthora</taxon>
    </lineage>
</organism>
<proteinExistence type="predicted"/>
<keyword evidence="3" id="KW-1185">Reference proteome</keyword>
<dbReference type="GO" id="GO:0008233">
    <property type="term" value="F:peptidase activity"/>
    <property type="evidence" value="ECO:0007669"/>
    <property type="project" value="UniProtKB-KW"/>
</dbReference>
<sequence>MTFTDAPNRMESYINASDRSRKIELATHLLLGQIGAFSGHRNKARTRWNGCVDSNSHESRRVKYAFPTEDGGWCITLTPTITRKNNVLLRSTQSNCIDPLLAGKERGQGTPCDYLNRLNGYARNACKQLQGNRYARDHVGRFLEICGDRGLERRLYHENVYDIHELDEIIVEILKVDDRESANESAQSRFQSHGTSRSKRSDHPRECYTRNDRSDRDFGRHCDDSRNIPRITYTEAAKASEVQKMYTSDEDDRHGISTENELEKGNNIGRDNIGKSTEDSLETKPEGQVSRVVQESPRRRLNTEVRLLPGARMGWWSAQKFDQRVRVRTLVEGAVNDQRTRIPLDTAVNVSIVSA</sequence>
<dbReference type="GO" id="GO:0006508">
    <property type="term" value="P:proteolysis"/>
    <property type="evidence" value="ECO:0007669"/>
    <property type="project" value="UniProtKB-KW"/>
</dbReference>
<evidence type="ECO:0000313" key="2">
    <source>
        <dbReference type="EMBL" id="OWZ00450.1"/>
    </source>
</evidence>
<feature type="compositionally biased region" description="Basic and acidic residues" evidence="1">
    <location>
        <begin position="272"/>
        <end position="285"/>
    </location>
</feature>
<protein>
    <submittedName>
        <fullName evidence="2">Eukaryotic/viral aspartic protease</fullName>
    </submittedName>
</protein>
<evidence type="ECO:0000256" key="1">
    <source>
        <dbReference type="SAM" id="MobiDB-lite"/>
    </source>
</evidence>
<name>A0A225V7N3_9STRA</name>
<feature type="compositionally biased region" description="Basic and acidic residues" evidence="1">
    <location>
        <begin position="199"/>
        <end position="221"/>
    </location>
</feature>